<protein>
    <submittedName>
        <fullName evidence="1">Uncharacterized protein</fullName>
    </submittedName>
</protein>
<keyword evidence="2" id="KW-1185">Reference proteome</keyword>
<dbReference type="EMBL" id="BGZK01000043">
    <property type="protein sequence ID" value="GBP10823.1"/>
    <property type="molecule type" value="Genomic_DNA"/>
</dbReference>
<reference evidence="1 2" key="1">
    <citation type="journal article" date="2019" name="Commun. Biol.">
        <title>The bagworm genome reveals a unique fibroin gene that provides high tensile strength.</title>
        <authorList>
            <person name="Kono N."/>
            <person name="Nakamura H."/>
            <person name="Ohtoshi R."/>
            <person name="Tomita M."/>
            <person name="Numata K."/>
            <person name="Arakawa K."/>
        </authorList>
    </citation>
    <scope>NUCLEOTIDE SEQUENCE [LARGE SCALE GENOMIC DNA]</scope>
</reference>
<name>A0A4C1T8J4_EUMVA</name>
<evidence type="ECO:0000313" key="2">
    <source>
        <dbReference type="Proteomes" id="UP000299102"/>
    </source>
</evidence>
<sequence>MTHIVHRIPTDNGTPRARDPRHAYLECIRVPIGMNCASRSTHTKYAWPRTHGRTRHRASVVLYAAWLALPAAPPSNPAIALDSDIDPTFKMDSVSRELLDKNALGHKSENVVRNSNLQLNLCSAIADAELCNLRPPPVAPVAYVTDAPTMARRDTRPTRRRFHEKSFMKISVISSEIRIGIDRAACPRVRRRSRHPTAGRSRQTVAAPTTNSIPLYSPFIIAGIIIDPFHFDKRDLRTGHAVFCPAELQKTINNGHSSSFALLVETPPRRRPQSRTVTADRPRVIAGAHRAGPRAPNASITDGRLSRALNITGHANRAIRSTNEVFGLHIRLAADVDANSGTSAPMWVVAERSQRMCRIGRDLAVDINTIFLLQKRAIRALTAISVPPHKPALRISFTLASEYRFWRVEAIVLVLQWPSLTTEKCFEVRSQKERSVIREKLELDAC</sequence>
<comment type="caution">
    <text evidence="1">The sequence shown here is derived from an EMBL/GenBank/DDBJ whole genome shotgun (WGS) entry which is preliminary data.</text>
</comment>
<dbReference type="Proteomes" id="UP000299102">
    <property type="component" value="Unassembled WGS sequence"/>
</dbReference>
<accession>A0A4C1T8J4</accession>
<proteinExistence type="predicted"/>
<evidence type="ECO:0000313" key="1">
    <source>
        <dbReference type="EMBL" id="GBP10823.1"/>
    </source>
</evidence>
<dbReference type="AlphaFoldDB" id="A0A4C1T8J4"/>
<organism evidence="1 2">
    <name type="scientific">Eumeta variegata</name>
    <name type="common">Bagworm moth</name>
    <name type="synonym">Eumeta japonica</name>
    <dbReference type="NCBI Taxonomy" id="151549"/>
    <lineage>
        <taxon>Eukaryota</taxon>
        <taxon>Metazoa</taxon>
        <taxon>Ecdysozoa</taxon>
        <taxon>Arthropoda</taxon>
        <taxon>Hexapoda</taxon>
        <taxon>Insecta</taxon>
        <taxon>Pterygota</taxon>
        <taxon>Neoptera</taxon>
        <taxon>Endopterygota</taxon>
        <taxon>Lepidoptera</taxon>
        <taxon>Glossata</taxon>
        <taxon>Ditrysia</taxon>
        <taxon>Tineoidea</taxon>
        <taxon>Psychidae</taxon>
        <taxon>Oiketicinae</taxon>
        <taxon>Eumeta</taxon>
    </lineage>
</organism>
<gene>
    <name evidence="1" type="ORF">EVAR_5418_1</name>
</gene>